<reference evidence="1" key="1">
    <citation type="submission" date="2016-10" db="EMBL/GenBank/DDBJ databases">
        <authorList>
            <person name="de Groot N.N."/>
        </authorList>
    </citation>
    <scope>NUCLEOTIDE SEQUENCE</scope>
</reference>
<proteinExistence type="predicted"/>
<evidence type="ECO:0000313" key="1">
    <source>
        <dbReference type="EMBL" id="SFV89612.1"/>
    </source>
</evidence>
<dbReference type="EMBL" id="FPHZ01000245">
    <property type="protein sequence ID" value="SFV89612.1"/>
    <property type="molecule type" value="Genomic_DNA"/>
</dbReference>
<name>A0A1W1E6L8_9ZZZZ</name>
<dbReference type="AlphaFoldDB" id="A0A1W1E6L8"/>
<sequence>MKGNVSVDRVSSKLNELIYNHDFVTTLYDFYGFKKLSTDETKASLEQKIKDSIKQSQQGKIIPYIQMYEFEALLFSDAKIMANNLNVSQSWIDNILNEFNDLEKINNSKETAPSKRIKKNATYIKTQHAPKILQEIGLPKIREKCQGFDAWLTRLERLGE</sequence>
<evidence type="ECO:0008006" key="2">
    <source>
        <dbReference type="Google" id="ProtNLM"/>
    </source>
</evidence>
<protein>
    <recommendedName>
        <fullName evidence="2">DUF4276 family protein</fullName>
    </recommendedName>
</protein>
<accession>A0A1W1E6L8</accession>
<organism evidence="1">
    <name type="scientific">hydrothermal vent metagenome</name>
    <dbReference type="NCBI Taxonomy" id="652676"/>
    <lineage>
        <taxon>unclassified sequences</taxon>
        <taxon>metagenomes</taxon>
        <taxon>ecological metagenomes</taxon>
    </lineage>
</organism>
<dbReference type="InterPro" id="IPR025455">
    <property type="entry name" value="DUF4276"/>
</dbReference>
<gene>
    <name evidence="1" type="ORF">MNB_SUP05-SYMBIONT-5-750</name>
</gene>
<dbReference type="Pfam" id="PF14103">
    <property type="entry name" value="DUF4276"/>
    <property type="match status" value="1"/>
</dbReference>